<keyword evidence="2" id="KW-1185">Reference proteome</keyword>
<dbReference type="Proteomes" id="UP000319817">
    <property type="component" value="Chromosome"/>
</dbReference>
<evidence type="ECO:0000313" key="2">
    <source>
        <dbReference type="Proteomes" id="UP000319817"/>
    </source>
</evidence>
<sequence>MMESGSAVKAQNPRDNLHKVLRQLVLHSLNPPIAGACFGFRPTILFWFSRNQPVRIESIDLIQARGD</sequence>
<proteinExistence type="predicted"/>
<evidence type="ECO:0000313" key="1">
    <source>
        <dbReference type="EMBL" id="QDT12961.1"/>
    </source>
</evidence>
<dbReference type="EMBL" id="CP036526">
    <property type="protein sequence ID" value="QDT12961.1"/>
    <property type="molecule type" value="Genomic_DNA"/>
</dbReference>
<name>A0A517P0R5_9BACT</name>
<dbReference type="AlphaFoldDB" id="A0A517P0R5"/>
<protein>
    <submittedName>
        <fullName evidence="1">Uncharacterized protein</fullName>
    </submittedName>
</protein>
<gene>
    <name evidence="1" type="ORF">K239x_49760</name>
</gene>
<reference evidence="1 2" key="1">
    <citation type="submission" date="2019-02" db="EMBL/GenBank/DDBJ databases">
        <title>Deep-cultivation of Planctomycetes and their phenomic and genomic characterization uncovers novel biology.</title>
        <authorList>
            <person name="Wiegand S."/>
            <person name="Jogler M."/>
            <person name="Boedeker C."/>
            <person name="Pinto D."/>
            <person name="Vollmers J."/>
            <person name="Rivas-Marin E."/>
            <person name="Kohn T."/>
            <person name="Peeters S.H."/>
            <person name="Heuer A."/>
            <person name="Rast P."/>
            <person name="Oberbeckmann S."/>
            <person name="Bunk B."/>
            <person name="Jeske O."/>
            <person name="Meyerdierks A."/>
            <person name="Storesund J.E."/>
            <person name="Kallscheuer N."/>
            <person name="Luecker S."/>
            <person name="Lage O.M."/>
            <person name="Pohl T."/>
            <person name="Merkel B.J."/>
            <person name="Hornburger P."/>
            <person name="Mueller R.-W."/>
            <person name="Bruemmer F."/>
            <person name="Labrenz M."/>
            <person name="Spormann A.M."/>
            <person name="Op den Camp H."/>
            <person name="Overmann J."/>
            <person name="Amann R."/>
            <person name="Jetten M.S.M."/>
            <person name="Mascher T."/>
            <person name="Medema M.H."/>
            <person name="Devos D.P."/>
            <person name="Kaster A.-K."/>
            <person name="Ovreas L."/>
            <person name="Rohde M."/>
            <person name="Galperin M.Y."/>
            <person name="Jogler C."/>
        </authorList>
    </citation>
    <scope>NUCLEOTIDE SEQUENCE [LARGE SCALE GENOMIC DNA]</scope>
    <source>
        <strain evidence="1 2">K23_9</strain>
    </source>
</reference>
<organism evidence="1 2">
    <name type="scientific">Stieleria marina</name>
    <dbReference type="NCBI Taxonomy" id="1930275"/>
    <lineage>
        <taxon>Bacteria</taxon>
        <taxon>Pseudomonadati</taxon>
        <taxon>Planctomycetota</taxon>
        <taxon>Planctomycetia</taxon>
        <taxon>Pirellulales</taxon>
        <taxon>Pirellulaceae</taxon>
        <taxon>Stieleria</taxon>
    </lineage>
</organism>
<accession>A0A517P0R5</accession>